<name>A0A8H6G879_FUSOX</name>
<feature type="compositionally biased region" description="Basic and acidic residues" evidence="1">
    <location>
        <begin position="26"/>
        <end position="35"/>
    </location>
</feature>
<gene>
    <name evidence="2" type="ORF">HZS61_007325</name>
</gene>
<dbReference type="EMBL" id="JACDXP010000018">
    <property type="protein sequence ID" value="KAF6513067.1"/>
    <property type="molecule type" value="Genomic_DNA"/>
</dbReference>
<proteinExistence type="predicted"/>
<dbReference type="AlphaFoldDB" id="A0A8H6G879"/>
<reference evidence="2 3" key="1">
    <citation type="journal article" date="2020" name="bioRxiv">
        <title>A chromosome-scale genome assembly for the Fusarium oxysporum strain Fo5176 to establish a model Arabidopsis-fungal pathosystem.</title>
        <authorList>
            <person name="Fokkens L."/>
            <person name="Guo L."/>
            <person name="Dora S."/>
            <person name="Wang B."/>
            <person name="Ye K."/>
            <person name="Sanchez-Rodriguez C."/>
            <person name="Croll D."/>
        </authorList>
    </citation>
    <scope>NUCLEOTIDE SEQUENCE [LARGE SCALE GENOMIC DNA]</scope>
    <source>
        <strain evidence="2 3">Fo5176</strain>
    </source>
</reference>
<evidence type="ECO:0000256" key="1">
    <source>
        <dbReference type="SAM" id="MobiDB-lite"/>
    </source>
</evidence>
<dbReference type="Proteomes" id="UP000593570">
    <property type="component" value="Unassembled WGS sequence"/>
</dbReference>
<comment type="caution">
    <text evidence="2">The sequence shown here is derived from an EMBL/GenBank/DDBJ whole genome shotgun (WGS) entry which is preliminary data.</text>
</comment>
<accession>A0A8H6G879</accession>
<organism evidence="2 3">
    <name type="scientific">Fusarium oxysporum f. sp. conglutinans</name>
    <dbReference type="NCBI Taxonomy" id="100902"/>
    <lineage>
        <taxon>Eukaryota</taxon>
        <taxon>Fungi</taxon>
        <taxon>Dikarya</taxon>
        <taxon>Ascomycota</taxon>
        <taxon>Pezizomycotina</taxon>
        <taxon>Sordariomycetes</taxon>
        <taxon>Hypocreomycetidae</taxon>
        <taxon>Hypocreales</taxon>
        <taxon>Nectriaceae</taxon>
        <taxon>Fusarium</taxon>
        <taxon>Fusarium oxysporum species complex</taxon>
    </lineage>
</organism>
<sequence length="372" mass="43100">MDRKRKTKAQLTLPKKRPVAPLQHNETTEDTRLDESSPLSELTKTPEWPSISGDDLQEDSHDSPDSVSTTGESEEFFIELLNQGSLQYINGHRVAGKSPRRYFELRCVLKDGTIHWISEATVQCFNNAAVCTYWHAREDKDGKPVARPYDEVDPHVLKIIEYQELKDQFWVQMVGDPIFHPGIIPSIEEWPKEPNSEILFRYKPTYMAGAEVREKWRPQYKTWDTSAKSQGQPDDLQMVFGHRKLCFRRKMGRKMCSQGLFEFSLLYFNMAPEGFFGESDVHSWNFVALMTYWHSNPELRTKESNETAVVPLMVAQIVRHRESEDGQLLFIFQKVGGSELEVDLEERELKDMKKLGKKEVNAYMEKSGLSAR</sequence>
<evidence type="ECO:0000313" key="2">
    <source>
        <dbReference type="EMBL" id="KAF6513067.1"/>
    </source>
</evidence>
<feature type="region of interest" description="Disordered" evidence="1">
    <location>
        <begin position="1"/>
        <end position="69"/>
    </location>
</feature>
<protein>
    <submittedName>
        <fullName evidence="2">Uncharacterized protein</fullName>
    </submittedName>
</protein>
<feature type="compositionally biased region" description="Basic residues" evidence="1">
    <location>
        <begin position="1"/>
        <end position="18"/>
    </location>
</feature>
<evidence type="ECO:0000313" key="3">
    <source>
        <dbReference type="Proteomes" id="UP000593570"/>
    </source>
</evidence>